<gene>
    <name evidence="3" type="ORF">RA086_00410</name>
</gene>
<dbReference type="InterPro" id="IPR050266">
    <property type="entry name" value="AB_hydrolase_sf"/>
</dbReference>
<dbReference type="PRINTS" id="PR00111">
    <property type="entry name" value="ABHYDROLASE"/>
</dbReference>
<evidence type="ECO:0000256" key="1">
    <source>
        <dbReference type="ARBA" id="ARBA00022801"/>
    </source>
</evidence>
<organism evidence="3 4">
    <name type="scientific">Lactiplantibacillus brownii</name>
    <dbReference type="NCBI Taxonomy" id="3069269"/>
    <lineage>
        <taxon>Bacteria</taxon>
        <taxon>Bacillati</taxon>
        <taxon>Bacillota</taxon>
        <taxon>Bacilli</taxon>
        <taxon>Lactobacillales</taxon>
        <taxon>Lactobacillaceae</taxon>
        <taxon>Lactiplantibacillus</taxon>
    </lineage>
</organism>
<dbReference type="InterPro" id="IPR029058">
    <property type="entry name" value="AB_hydrolase_fold"/>
</dbReference>
<dbReference type="Pfam" id="PF12697">
    <property type="entry name" value="Abhydrolase_6"/>
    <property type="match status" value="1"/>
</dbReference>
<dbReference type="EMBL" id="JAVCWF010000001">
    <property type="protein sequence ID" value="MDQ7936110.1"/>
    <property type="molecule type" value="Genomic_DNA"/>
</dbReference>
<feature type="domain" description="AB hydrolase-1" evidence="2">
    <location>
        <begin position="22"/>
        <end position="251"/>
    </location>
</feature>
<dbReference type="PANTHER" id="PTHR43798">
    <property type="entry name" value="MONOACYLGLYCEROL LIPASE"/>
    <property type="match status" value="1"/>
</dbReference>
<dbReference type="SUPFAM" id="SSF53474">
    <property type="entry name" value="alpha/beta-Hydrolases"/>
    <property type="match status" value="1"/>
</dbReference>
<dbReference type="RefSeq" id="WP_308701957.1">
    <property type="nucleotide sequence ID" value="NZ_AP027463.1"/>
</dbReference>
<accession>A0ABU1A6Z2</accession>
<keyword evidence="4" id="KW-1185">Reference proteome</keyword>
<protein>
    <submittedName>
        <fullName evidence="3">Alpha/beta hydrolase</fullName>
    </submittedName>
</protein>
<dbReference type="Gene3D" id="3.40.50.1820">
    <property type="entry name" value="alpha/beta hydrolase"/>
    <property type="match status" value="1"/>
</dbReference>
<keyword evidence="1 3" id="KW-0378">Hydrolase</keyword>
<dbReference type="GO" id="GO:0016787">
    <property type="term" value="F:hydrolase activity"/>
    <property type="evidence" value="ECO:0007669"/>
    <property type="project" value="UniProtKB-KW"/>
</dbReference>
<evidence type="ECO:0000259" key="2">
    <source>
        <dbReference type="Pfam" id="PF12697"/>
    </source>
</evidence>
<evidence type="ECO:0000313" key="3">
    <source>
        <dbReference type="EMBL" id="MDQ7936110.1"/>
    </source>
</evidence>
<evidence type="ECO:0000313" key="4">
    <source>
        <dbReference type="Proteomes" id="UP001227831"/>
    </source>
</evidence>
<dbReference type="Proteomes" id="UP001227831">
    <property type="component" value="Unassembled WGS sequence"/>
</dbReference>
<reference evidence="3 4" key="1">
    <citation type="journal article" date="2023" name="Int. J. Syst. Evol. Microbiol.">
        <title>Lactiplantibacillus brownii sp. nov., a novel psychrotolerant species isolated from sauerkraut.</title>
        <authorList>
            <person name="Heng Y.C."/>
            <person name="Silvaraju S."/>
            <person name="Lee J.K.Y."/>
            <person name="Kittelmann S."/>
        </authorList>
    </citation>
    <scope>NUCLEOTIDE SEQUENCE [LARGE SCALE GENOMIC DNA]</scope>
    <source>
        <strain evidence="3 4">WILCCON 0030</strain>
    </source>
</reference>
<dbReference type="PANTHER" id="PTHR43798:SF31">
    <property type="entry name" value="AB HYDROLASE SUPERFAMILY PROTEIN YCLE"/>
    <property type="match status" value="1"/>
</dbReference>
<dbReference type="InterPro" id="IPR000073">
    <property type="entry name" value="AB_hydrolase_1"/>
</dbReference>
<comment type="caution">
    <text evidence="3">The sequence shown here is derived from an EMBL/GenBank/DDBJ whole genome shotgun (WGS) entry which is preliminary data.</text>
</comment>
<name>A0ABU1A6Z2_9LACO</name>
<sequence length="261" mass="28693">MRFITSDRVTLVYSDHGQGPAVVLLAGFGLAKEIWRAQIPVLVAAGYRVINLDSRGQGQSQRTQTGQSLKRRARDAHELMTFLGLQRPVLVGHSLGAATWFAFIAEFGDQEVRAIVDVDQPPRLLPAPGWSTGLKPLVWSKLPRYWQRPLGYAAFKAIDDDTAALIDATEIVAPFSSLSLLPLLIDHLDHDWRQVVRQLQVPLLIIAGAESPLFKPEFAAITAQMTAAGTSVVIPQAGHLVMAEQATEFNRILLTFLTNLL</sequence>
<proteinExistence type="predicted"/>